<proteinExistence type="predicted"/>
<dbReference type="Proteomes" id="UP000030101">
    <property type="component" value="Unassembled WGS sequence"/>
</dbReference>
<feature type="transmembrane region" description="Helical" evidence="6">
    <location>
        <begin position="58"/>
        <end position="78"/>
    </location>
</feature>
<keyword evidence="2" id="KW-1003">Cell membrane</keyword>
<evidence type="ECO:0000313" key="9">
    <source>
        <dbReference type="Proteomes" id="UP000030101"/>
    </source>
</evidence>
<dbReference type="PANTHER" id="PTHR33545">
    <property type="entry name" value="UPF0750 MEMBRANE PROTEIN YITT-RELATED"/>
    <property type="match status" value="1"/>
</dbReference>
<reference evidence="8 9" key="1">
    <citation type="submission" date="2014-08" db="EMBL/GenBank/DDBJ databases">
        <title>Porphyromonas canoris strain:OH2762 Genome sequencing.</title>
        <authorList>
            <person name="Wallis C."/>
            <person name="Deusch O."/>
            <person name="O'Flynn C."/>
            <person name="Davis I."/>
            <person name="Jospin G."/>
            <person name="Darling A.E."/>
            <person name="Coil D.A."/>
            <person name="Alexiev A."/>
            <person name="Horsfall A."/>
            <person name="Kirkwood N."/>
            <person name="Harris S."/>
            <person name="Eisen J.A."/>
        </authorList>
    </citation>
    <scope>NUCLEOTIDE SEQUENCE [LARGE SCALE GENOMIC DNA]</scope>
    <source>
        <strain evidence="9">COT-108 OH2762</strain>
    </source>
</reference>
<keyword evidence="9" id="KW-1185">Reference proteome</keyword>
<dbReference type="Pfam" id="PF02588">
    <property type="entry name" value="YitT_membrane"/>
    <property type="match status" value="1"/>
</dbReference>
<dbReference type="PIRSF" id="PIRSF006483">
    <property type="entry name" value="Membrane_protein_YitT"/>
    <property type="match status" value="1"/>
</dbReference>
<feature type="transmembrane region" description="Helical" evidence="6">
    <location>
        <begin position="179"/>
        <end position="197"/>
    </location>
</feature>
<evidence type="ECO:0000313" key="8">
    <source>
        <dbReference type="EMBL" id="KGN93332.1"/>
    </source>
</evidence>
<keyword evidence="5 6" id="KW-0472">Membrane</keyword>
<evidence type="ECO:0000256" key="3">
    <source>
        <dbReference type="ARBA" id="ARBA00022692"/>
    </source>
</evidence>
<evidence type="ECO:0000256" key="1">
    <source>
        <dbReference type="ARBA" id="ARBA00004651"/>
    </source>
</evidence>
<sequence length="296" mass="32487">MGKISKKLYAISDYVVIFIGLLVYSFGWTAFILSHDITSGGLAGIATLIGRTLDIAVAWPYNIINGILIVIALVVLGWQFSLKTLFSVVALFFIIPPFESFFKTPLLADQPFMAVVIGSILCGIGLGIVFTVNGSTGGTDIIAAIINKYKPMSIGTGLMIIDVFIIGASYFVFRNPDLLVFSVVEVMLVNFTLDFVLNGYRQSMQFFIFSEKTKEISEAIMEETGRGGTYLYGEGAYSGNEARVLMVVARRSESSTIFRIVKERDQKAFITQSLVKGVYGEGFDPIKTSSKKKKMA</sequence>
<evidence type="ECO:0000256" key="2">
    <source>
        <dbReference type="ARBA" id="ARBA00022475"/>
    </source>
</evidence>
<comment type="subcellular location">
    <subcellularLocation>
        <location evidence="1">Cell membrane</location>
        <topology evidence="1">Multi-pass membrane protein</topology>
    </subcellularLocation>
</comment>
<feature type="transmembrane region" description="Helical" evidence="6">
    <location>
        <begin position="112"/>
        <end position="132"/>
    </location>
</feature>
<name>A0ABR4XMM4_9PORP</name>
<organism evidence="8 9">
    <name type="scientific">Porphyromonas canoris</name>
    <dbReference type="NCBI Taxonomy" id="36875"/>
    <lineage>
        <taxon>Bacteria</taxon>
        <taxon>Pseudomonadati</taxon>
        <taxon>Bacteroidota</taxon>
        <taxon>Bacteroidia</taxon>
        <taxon>Bacteroidales</taxon>
        <taxon>Porphyromonadaceae</taxon>
        <taxon>Porphyromonas</taxon>
    </lineage>
</organism>
<evidence type="ECO:0000256" key="6">
    <source>
        <dbReference type="SAM" id="Phobius"/>
    </source>
</evidence>
<feature type="transmembrane region" description="Helical" evidence="6">
    <location>
        <begin position="12"/>
        <end position="33"/>
    </location>
</feature>
<accession>A0ABR4XMM4</accession>
<evidence type="ECO:0000256" key="5">
    <source>
        <dbReference type="ARBA" id="ARBA00023136"/>
    </source>
</evidence>
<feature type="transmembrane region" description="Helical" evidence="6">
    <location>
        <begin position="85"/>
        <end position="106"/>
    </location>
</feature>
<dbReference type="Pfam" id="PF10035">
    <property type="entry name" value="DUF2179"/>
    <property type="match status" value="1"/>
</dbReference>
<dbReference type="Gene3D" id="3.30.70.120">
    <property type="match status" value="1"/>
</dbReference>
<feature type="transmembrane region" description="Helical" evidence="6">
    <location>
        <begin position="153"/>
        <end position="173"/>
    </location>
</feature>
<dbReference type="EMBL" id="JQZV01000003">
    <property type="protein sequence ID" value="KGN93332.1"/>
    <property type="molecule type" value="Genomic_DNA"/>
</dbReference>
<keyword evidence="3 6" id="KW-0812">Transmembrane</keyword>
<protein>
    <recommendedName>
        <fullName evidence="7">DUF2179 domain-containing protein</fullName>
    </recommendedName>
</protein>
<evidence type="ECO:0000256" key="4">
    <source>
        <dbReference type="ARBA" id="ARBA00022989"/>
    </source>
</evidence>
<dbReference type="RefSeq" id="WP_036788739.1">
    <property type="nucleotide sequence ID" value="NZ_JQZV01000003.1"/>
</dbReference>
<dbReference type="CDD" id="cd16380">
    <property type="entry name" value="YitT_C"/>
    <property type="match status" value="1"/>
</dbReference>
<feature type="domain" description="DUF2179" evidence="7">
    <location>
        <begin position="226"/>
        <end position="280"/>
    </location>
</feature>
<evidence type="ECO:0000259" key="7">
    <source>
        <dbReference type="Pfam" id="PF10035"/>
    </source>
</evidence>
<dbReference type="InterPro" id="IPR003740">
    <property type="entry name" value="YitT"/>
</dbReference>
<comment type="caution">
    <text evidence="8">The sequence shown here is derived from an EMBL/GenBank/DDBJ whole genome shotgun (WGS) entry which is preliminary data.</text>
</comment>
<keyword evidence="4 6" id="KW-1133">Transmembrane helix</keyword>
<dbReference type="InterPro" id="IPR015867">
    <property type="entry name" value="N-reg_PII/ATP_PRibTrfase_C"/>
</dbReference>
<gene>
    <name evidence="8" type="ORF">HQ43_01420</name>
</gene>
<dbReference type="PANTHER" id="PTHR33545:SF5">
    <property type="entry name" value="UPF0750 MEMBRANE PROTEIN YITT"/>
    <property type="match status" value="1"/>
</dbReference>
<dbReference type="InterPro" id="IPR019264">
    <property type="entry name" value="DUF2179"/>
</dbReference>
<dbReference type="InterPro" id="IPR051461">
    <property type="entry name" value="UPF0750_membrane"/>
</dbReference>